<name>A0A7S2HZL1_9STRA</name>
<reference evidence="2" key="1">
    <citation type="submission" date="2021-01" db="EMBL/GenBank/DDBJ databases">
        <authorList>
            <person name="Corre E."/>
            <person name="Pelletier E."/>
            <person name="Niang G."/>
            <person name="Scheremetjew M."/>
            <person name="Finn R."/>
            <person name="Kale V."/>
            <person name="Holt S."/>
            <person name="Cochrane G."/>
            <person name="Meng A."/>
            <person name="Brown T."/>
            <person name="Cohen L."/>
        </authorList>
    </citation>
    <scope>NUCLEOTIDE SEQUENCE</scope>
    <source>
        <strain evidence="2">CCMP826</strain>
    </source>
</reference>
<proteinExistence type="predicted"/>
<dbReference type="EMBL" id="HBGV01014115">
    <property type="protein sequence ID" value="CAD9504893.1"/>
    <property type="molecule type" value="Transcribed_RNA"/>
</dbReference>
<dbReference type="GO" id="GO:0008146">
    <property type="term" value="F:sulfotransferase activity"/>
    <property type="evidence" value="ECO:0007669"/>
    <property type="project" value="InterPro"/>
</dbReference>
<accession>A0A7S2HZL1</accession>
<sequence>MMQQSNNNNNNSFDIRRRDRMSIKKKKLRKKAKHALYGLTLAFLLAELLLDVPSMGSRFLKGTMSREALHASDGHMTISRKNKLLYVHVPKTGGTTMEHSSLFDDARDYHPLGGHHPVSEMLGNAYERKLTHFVKTAHIRHPCDRFLSAFNYLQKSGNDGDKAFAQKYNIDTQTIDEFISNFNTHTTTNDEQTEEEVEPWDPYEIKHFIPQVEYVFYTHDGTNANRERARDKPDGTFGLDVLMCTEQWEEGFTRLEAALGGGGDVIPQEVKTARENSLEHMTCADLTEESRATLERVYAMDYCVFDYPPLPLPPPSTEEGGEDAAPVSSCVGEYTTPEMFTSKYKQCLMEHKPEQAAKKPEAVWPVTYLARLSRIANPEGERDDDSYGADDDELAAYLEEGLPP</sequence>
<dbReference type="InterPro" id="IPR005331">
    <property type="entry name" value="Sulfotransferase"/>
</dbReference>
<feature type="compositionally biased region" description="Low complexity" evidence="1">
    <location>
        <begin position="1"/>
        <end position="11"/>
    </location>
</feature>
<evidence type="ECO:0000256" key="1">
    <source>
        <dbReference type="SAM" id="MobiDB-lite"/>
    </source>
</evidence>
<feature type="region of interest" description="Disordered" evidence="1">
    <location>
        <begin position="1"/>
        <end position="21"/>
    </location>
</feature>
<gene>
    <name evidence="2" type="ORF">HTAM1171_LOCUS8655</name>
</gene>
<dbReference type="GO" id="GO:0016020">
    <property type="term" value="C:membrane"/>
    <property type="evidence" value="ECO:0007669"/>
    <property type="project" value="InterPro"/>
</dbReference>
<dbReference type="Gene3D" id="3.40.50.300">
    <property type="entry name" value="P-loop containing nucleotide triphosphate hydrolases"/>
    <property type="match status" value="1"/>
</dbReference>
<protein>
    <submittedName>
        <fullName evidence="2">Uncharacterized protein</fullName>
    </submittedName>
</protein>
<evidence type="ECO:0000313" key="2">
    <source>
        <dbReference type="EMBL" id="CAD9504893.1"/>
    </source>
</evidence>
<organism evidence="2">
    <name type="scientific">Helicotheca tamesis</name>
    <dbReference type="NCBI Taxonomy" id="374047"/>
    <lineage>
        <taxon>Eukaryota</taxon>
        <taxon>Sar</taxon>
        <taxon>Stramenopiles</taxon>
        <taxon>Ochrophyta</taxon>
        <taxon>Bacillariophyta</taxon>
        <taxon>Mediophyceae</taxon>
        <taxon>Lithodesmiophycidae</taxon>
        <taxon>Lithodesmiales</taxon>
        <taxon>Lithodesmiaceae</taxon>
        <taxon>Helicotheca</taxon>
    </lineage>
</organism>
<dbReference type="AlphaFoldDB" id="A0A7S2HZL1"/>
<dbReference type="InterPro" id="IPR027417">
    <property type="entry name" value="P-loop_NTPase"/>
</dbReference>
<dbReference type="Pfam" id="PF03567">
    <property type="entry name" value="Sulfotransfer_2"/>
    <property type="match status" value="1"/>
</dbReference>